<sequence>MSHTSAFAAAKTISKRRELDKQRESDRRDSRSRPDNERDNRDARYLAGVNNSRRFVTPTAYQRMPHHHYRVNTT</sequence>
<dbReference type="Proteomes" id="UP000078542">
    <property type="component" value="Unassembled WGS sequence"/>
</dbReference>
<evidence type="ECO:0000256" key="1">
    <source>
        <dbReference type="SAM" id="MobiDB-lite"/>
    </source>
</evidence>
<feature type="compositionally biased region" description="Basic and acidic residues" evidence="1">
    <location>
        <begin position="15"/>
        <end position="44"/>
    </location>
</feature>
<evidence type="ECO:0000313" key="3">
    <source>
        <dbReference type="Proteomes" id="UP000078542"/>
    </source>
</evidence>
<accession>A0A151IMT3</accession>
<feature type="region of interest" description="Disordered" evidence="1">
    <location>
        <begin position="1"/>
        <end position="74"/>
    </location>
</feature>
<dbReference type="EMBL" id="KQ977021">
    <property type="protein sequence ID" value="KYN06256.1"/>
    <property type="molecule type" value="Genomic_DNA"/>
</dbReference>
<evidence type="ECO:0000313" key="2">
    <source>
        <dbReference type="EMBL" id="KYN06256.1"/>
    </source>
</evidence>
<name>A0A151IMT3_9HYME</name>
<protein>
    <submittedName>
        <fullName evidence="2">Uncharacterized protein</fullName>
    </submittedName>
</protein>
<gene>
    <name evidence="2" type="ORF">ALC62_02803</name>
</gene>
<reference evidence="2 3" key="1">
    <citation type="submission" date="2016-03" db="EMBL/GenBank/DDBJ databases">
        <title>Cyphomyrmex costatus WGS genome.</title>
        <authorList>
            <person name="Nygaard S."/>
            <person name="Hu H."/>
            <person name="Boomsma J."/>
            <person name="Zhang G."/>
        </authorList>
    </citation>
    <scope>NUCLEOTIDE SEQUENCE [LARGE SCALE GENOMIC DNA]</scope>
    <source>
        <strain evidence="2">MS0001</strain>
        <tissue evidence="2">Whole body</tissue>
    </source>
</reference>
<feature type="compositionally biased region" description="Basic residues" evidence="1">
    <location>
        <begin position="64"/>
        <end position="74"/>
    </location>
</feature>
<organism evidence="2 3">
    <name type="scientific">Cyphomyrmex costatus</name>
    <dbReference type="NCBI Taxonomy" id="456900"/>
    <lineage>
        <taxon>Eukaryota</taxon>
        <taxon>Metazoa</taxon>
        <taxon>Ecdysozoa</taxon>
        <taxon>Arthropoda</taxon>
        <taxon>Hexapoda</taxon>
        <taxon>Insecta</taxon>
        <taxon>Pterygota</taxon>
        <taxon>Neoptera</taxon>
        <taxon>Endopterygota</taxon>
        <taxon>Hymenoptera</taxon>
        <taxon>Apocrita</taxon>
        <taxon>Aculeata</taxon>
        <taxon>Formicoidea</taxon>
        <taxon>Formicidae</taxon>
        <taxon>Myrmicinae</taxon>
        <taxon>Cyphomyrmex</taxon>
    </lineage>
</organism>
<dbReference type="AlphaFoldDB" id="A0A151IMT3"/>
<proteinExistence type="predicted"/>
<keyword evidence="3" id="KW-1185">Reference proteome</keyword>